<comment type="caution">
    <text evidence="2">The sequence shown here is derived from an EMBL/GenBank/DDBJ whole genome shotgun (WGS) entry which is preliminary data.</text>
</comment>
<gene>
    <name evidence="2" type="ORF">LCGC14_2175020</name>
</gene>
<dbReference type="InterPro" id="IPR003615">
    <property type="entry name" value="HNH_nuc"/>
</dbReference>
<evidence type="ECO:0000313" key="2">
    <source>
        <dbReference type="EMBL" id="KKL63448.1"/>
    </source>
</evidence>
<dbReference type="Pfam" id="PF13392">
    <property type="entry name" value="HNH_3"/>
    <property type="match status" value="1"/>
</dbReference>
<proteinExistence type="predicted"/>
<protein>
    <recommendedName>
        <fullName evidence="1">HNH nuclease domain-containing protein</fullName>
    </recommendedName>
</protein>
<dbReference type="Gene3D" id="3.90.75.20">
    <property type="match status" value="1"/>
</dbReference>
<dbReference type="EMBL" id="LAZR01028166">
    <property type="protein sequence ID" value="KKL63448.1"/>
    <property type="molecule type" value="Genomic_DNA"/>
</dbReference>
<sequence>MRRLAMRFPQLCPQCNYRPRLFVKHQVLRHHREGEEIIAVLEYPCGHIIHFNRPYKEVEGPNGYVGVATPDGQMPVHRYTWEQAHGKLAPGMVVHHINGKKNDNRLENLVAMPRRKHNGHMSQSEPIEVVCPHCQQTIRVIKESNKRYAGYPMEELSY</sequence>
<name>A0A0F9DNV2_9ZZZZ</name>
<feature type="domain" description="HNH nuclease" evidence="1">
    <location>
        <begin position="76"/>
        <end position="118"/>
    </location>
</feature>
<organism evidence="2">
    <name type="scientific">marine sediment metagenome</name>
    <dbReference type="NCBI Taxonomy" id="412755"/>
    <lineage>
        <taxon>unclassified sequences</taxon>
        <taxon>metagenomes</taxon>
        <taxon>ecological metagenomes</taxon>
    </lineage>
</organism>
<evidence type="ECO:0000259" key="1">
    <source>
        <dbReference type="Pfam" id="PF13392"/>
    </source>
</evidence>
<dbReference type="AlphaFoldDB" id="A0A0F9DNV2"/>
<accession>A0A0F9DNV2</accession>
<dbReference type="SUPFAM" id="SSF54060">
    <property type="entry name" value="His-Me finger endonucleases"/>
    <property type="match status" value="1"/>
</dbReference>
<reference evidence="2" key="1">
    <citation type="journal article" date="2015" name="Nature">
        <title>Complex archaea that bridge the gap between prokaryotes and eukaryotes.</title>
        <authorList>
            <person name="Spang A."/>
            <person name="Saw J.H."/>
            <person name="Jorgensen S.L."/>
            <person name="Zaremba-Niedzwiedzka K."/>
            <person name="Martijn J."/>
            <person name="Lind A.E."/>
            <person name="van Eijk R."/>
            <person name="Schleper C."/>
            <person name="Guy L."/>
            <person name="Ettema T.J."/>
        </authorList>
    </citation>
    <scope>NUCLEOTIDE SEQUENCE</scope>
</reference>
<dbReference type="InterPro" id="IPR044925">
    <property type="entry name" value="His-Me_finger_sf"/>
</dbReference>